<geneLocation type="mitochondrion" evidence="19"/>
<feature type="transmembrane region" description="Helical" evidence="16">
    <location>
        <begin position="302"/>
        <end position="323"/>
    </location>
</feature>
<dbReference type="Pfam" id="PF00361">
    <property type="entry name" value="Proton_antipo_M"/>
    <property type="match status" value="1"/>
</dbReference>
<evidence type="ECO:0000256" key="14">
    <source>
        <dbReference type="ARBA" id="ARBA00023136"/>
    </source>
</evidence>
<feature type="domain" description="NADH:ubiquinone oxidoreductase chain 4 N-terminal" evidence="18">
    <location>
        <begin position="3"/>
        <end position="100"/>
    </location>
</feature>
<dbReference type="GO" id="GO:0003954">
    <property type="term" value="F:NADH dehydrogenase activity"/>
    <property type="evidence" value="ECO:0007669"/>
    <property type="project" value="TreeGrafter"/>
</dbReference>
<dbReference type="GO" id="GO:0048039">
    <property type="term" value="F:ubiquinone binding"/>
    <property type="evidence" value="ECO:0007669"/>
    <property type="project" value="TreeGrafter"/>
</dbReference>
<dbReference type="Pfam" id="PF01059">
    <property type="entry name" value="Oxidored_q5_N"/>
    <property type="match status" value="1"/>
</dbReference>
<feature type="transmembrane region" description="Helical" evidence="16">
    <location>
        <begin position="249"/>
        <end position="267"/>
    </location>
</feature>
<feature type="transmembrane region" description="Helical" evidence="16">
    <location>
        <begin position="423"/>
        <end position="443"/>
    </location>
</feature>
<keyword evidence="13 16" id="KW-0496">Mitochondrion</keyword>
<protein>
    <recommendedName>
        <fullName evidence="4 16">NADH-ubiquinone oxidoreductase chain 4</fullName>
        <ecNumber evidence="3 16">7.1.1.2</ecNumber>
    </recommendedName>
</protein>
<dbReference type="GO" id="GO:0042773">
    <property type="term" value="P:ATP synthesis coupled electron transport"/>
    <property type="evidence" value="ECO:0007669"/>
    <property type="project" value="InterPro"/>
</dbReference>
<evidence type="ECO:0000256" key="2">
    <source>
        <dbReference type="ARBA" id="ARBA00009025"/>
    </source>
</evidence>
<feature type="transmembrane region" description="Helical" evidence="16">
    <location>
        <begin position="108"/>
        <end position="130"/>
    </location>
</feature>
<evidence type="ECO:0000256" key="13">
    <source>
        <dbReference type="ARBA" id="ARBA00023128"/>
    </source>
</evidence>
<evidence type="ECO:0000256" key="3">
    <source>
        <dbReference type="ARBA" id="ARBA00012944"/>
    </source>
</evidence>
<feature type="transmembrane region" description="Helical" evidence="16">
    <location>
        <begin position="182"/>
        <end position="205"/>
    </location>
</feature>
<keyword evidence="5 16" id="KW-0813">Transport</keyword>
<dbReference type="EC" id="7.1.1.2" evidence="3 16"/>
<evidence type="ECO:0000259" key="17">
    <source>
        <dbReference type="Pfam" id="PF00361"/>
    </source>
</evidence>
<evidence type="ECO:0000256" key="6">
    <source>
        <dbReference type="ARBA" id="ARBA00022660"/>
    </source>
</evidence>
<feature type="transmembrane region" description="Helical" evidence="16">
    <location>
        <begin position="274"/>
        <end position="296"/>
    </location>
</feature>
<evidence type="ECO:0000256" key="10">
    <source>
        <dbReference type="ARBA" id="ARBA00022989"/>
    </source>
</evidence>
<feature type="transmembrane region" description="Helical" evidence="16">
    <location>
        <begin position="384"/>
        <end position="403"/>
    </location>
</feature>
<feature type="transmembrane region" description="Helical" evidence="16">
    <location>
        <begin position="142"/>
        <end position="162"/>
    </location>
</feature>
<evidence type="ECO:0000259" key="18">
    <source>
        <dbReference type="Pfam" id="PF01059"/>
    </source>
</evidence>
<keyword evidence="11 16" id="KW-0520">NAD</keyword>
<keyword evidence="8" id="KW-1278">Translocase</keyword>
<dbReference type="PRINTS" id="PR01437">
    <property type="entry name" value="NUOXDRDTASE4"/>
</dbReference>
<evidence type="ECO:0000256" key="1">
    <source>
        <dbReference type="ARBA" id="ARBA00004225"/>
    </source>
</evidence>
<evidence type="ECO:0000256" key="7">
    <source>
        <dbReference type="ARBA" id="ARBA00022692"/>
    </source>
</evidence>
<feature type="domain" description="NADH:quinone oxidoreductase/Mrp antiporter transmembrane" evidence="17">
    <location>
        <begin position="105"/>
        <end position="391"/>
    </location>
</feature>
<keyword evidence="7 16" id="KW-0812">Transmembrane</keyword>
<dbReference type="PANTHER" id="PTHR43507">
    <property type="entry name" value="NADH-UBIQUINONE OXIDOREDUCTASE CHAIN 4"/>
    <property type="match status" value="1"/>
</dbReference>
<keyword evidence="14 16" id="KW-0472">Membrane</keyword>
<gene>
    <name evidence="19" type="primary">nad4</name>
</gene>
<evidence type="ECO:0000256" key="5">
    <source>
        <dbReference type="ARBA" id="ARBA00022448"/>
    </source>
</evidence>
<evidence type="ECO:0000256" key="15">
    <source>
        <dbReference type="ARBA" id="ARBA00049551"/>
    </source>
</evidence>
<evidence type="ECO:0000256" key="11">
    <source>
        <dbReference type="ARBA" id="ARBA00023027"/>
    </source>
</evidence>
<comment type="catalytic activity">
    <reaction evidence="15 16">
        <text>a ubiquinone + NADH + 5 H(+)(in) = a ubiquinol + NAD(+) + 4 H(+)(out)</text>
        <dbReference type="Rhea" id="RHEA:29091"/>
        <dbReference type="Rhea" id="RHEA-COMP:9565"/>
        <dbReference type="Rhea" id="RHEA-COMP:9566"/>
        <dbReference type="ChEBI" id="CHEBI:15378"/>
        <dbReference type="ChEBI" id="CHEBI:16389"/>
        <dbReference type="ChEBI" id="CHEBI:17976"/>
        <dbReference type="ChEBI" id="CHEBI:57540"/>
        <dbReference type="ChEBI" id="CHEBI:57945"/>
        <dbReference type="EC" id="7.1.1.2"/>
    </reaction>
</comment>
<comment type="function">
    <text evidence="16">Core subunit of the mitochondrial membrane respiratory chain NADH dehydrogenase (Complex I) which catalyzes electron transfer from NADH through the respiratory chain, using ubiquinone as an electron acceptor. Essential for the catalytic activity and assembly of complex I.</text>
</comment>
<dbReference type="InterPro" id="IPR003918">
    <property type="entry name" value="NADH_UbQ_OxRdtase"/>
</dbReference>
<dbReference type="EMBL" id="ON367803">
    <property type="protein sequence ID" value="WAP91430.1"/>
    <property type="molecule type" value="Genomic_DNA"/>
</dbReference>
<evidence type="ECO:0000256" key="9">
    <source>
        <dbReference type="ARBA" id="ARBA00022982"/>
    </source>
</evidence>
<reference evidence="19" key="1">
    <citation type="submission" date="2022-04" db="EMBL/GenBank/DDBJ databases">
        <title>Genome skimming elucidates the evolutionary history of Octopodiformes.</title>
        <authorList>
            <person name="Taite M."/>
            <person name="Fernandez-Alvarez F."/>
            <person name="Braid H."/>
            <person name="Bush S."/>
            <person name="Bolstad K."/>
            <person name="Drewery J."/>
            <person name="Mills S."/>
            <person name="Strugnell J."/>
            <person name="Vecchione M."/>
            <person name="Villanueva R."/>
            <person name="Voight J."/>
            <person name="Allcock A.L."/>
        </authorList>
    </citation>
    <scope>NUCLEOTIDE SEQUENCE</scope>
    <source>
        <strain evidence="19">A200026</strain>
    </source>
</reference>
<dbReference type="GO" id="GO:0031966">
    <property type="term" value="C:mitochondrial membrane"/>
    <property type="evidence" value="ECO:0007669"/>
    <property type="project" value="UniProtKB-SubCell"/>
</dbReference>
<keyword evidence="9 16" id="KW-0249">Electron transport</keyword>
<evidence type="ECO:0000256" key="12">
    <source>
        <dbReference type="ARBA" id="ARBA00023075"/>
    </source>
</evidence>
<evidence type="ECO:0000256" key="4">
    <source>
        <dbReference type="ARBA" id="ARBA00021006"/>
    </source>
</evidence>
<dbReference type="InterPro" id="IPR001750">
    <property type="entry name" value="ND/Mrp_TM"/>
</dbReference>
<dbReference type="InterPro" id="IPR000260">
    <property type="entry name" value="NADH4_N"/>
</dbReference>
<evidence type="ECO:0000256" key="8">
    <source>
        <dbReference type="ARBA" id="ARBA00022967"/>
    </source>
</evidence>
<comment type="similarity">
    <text evidence="2 16">Belongs to the complex I subunit 4 family.</text>
</comment>
<feature type="transmembrane region" description="Helical" evidence="16">
    <location>
        <begin position="84"/>
        <end position="102"/>
    </location>
</feature>
<dbReference type="AlphaFoldDB" id="A0A9E9G023"/>
<evidence type="ECO:0000313" key="19">
    <source>
        <dbReference type="EMBL" id="WAP91430.1"/>
    </source>
</evidence>
<dbReference type="GO" id="GO:0015990">
    <property type="term" value="P:electron transport coupled proton transport"/>
    <property type="evidence" value="ECO:0007669"/>
    <property type="project" value="TreeGrafter"/>
</dbReference>
<keyword evidence="6 16" id="KW-0679">Respiratory chain</keyword>
<proteinExistence type="inferred from homology"/>
<organism evidence="19">
    <name type="scientific">Cirrothauma magna</name>
    <dbReference type="NCBI Taxonomy" id="2932262"/>
    <lineage>
        <taxon>Eukaryota</taxon>
        <taxon>Metazoa</taxon>
        <taxon>Spiralia</taxon>
        <taxon>Lophotrochozoa</taxon>
        <taxon>Mollusca</taxon>
        <taxon>Cephalopoda</taxon>
        <taxon>Coleoidea</taxon>
        <taxon>Octopodiformes</taxon>
        <taxon>Octopoda</taxon>
        <taxon>Cirrata</taxon>
        <taxon>Cirroteuthidae</taxon>
        <taxon>Cirrothauma</taxon>
    </lineage>
</organism>
<dbReference type="GO" id="GO:0008137">
    <property type="term" value="F:NADH dehydrogenase (ubiquinone) activity"/>
    <property type="evidence" value="ECO:0007669"/>
    <property type="project" value="UniProtKB-UniRule"/>
</dbReference>
<keyword evidence="12 16" id="KW-0830">Ubiquinone</keyword>
<evidence type="ECO:0000256" key="16">
    <source>
        <dbReference type="RuleBase" id="RU003297"/>
    </source>
</evidence>
<name>A0A9E9G023_9MOLL</name>
<dbReference type="PANTHER" id="PTHR43507:SF20">
    <property type="entry name" value="NADH-UBIQUINONE OXIDOREDUCTASE CHAIN 4"/>
    <property type="match status" value="1"/>
</dbReference>
<comment type="subcellular location">
    <subcellularLocation>
        <location evidence="1 16">Mitochondrion membrane</location>
        <topology evidence="1 16">Multi-pass membrane protein</topology>
    </subcellularLocation>
</comment>
<feature type="transmembrane region" description="Helical" evidence="16">
    <location>
        <begin position="49"/>
        <end position="72"/>
    </location>
</feature>
<keyword evidence="10 16" id="KW-1133">Transmembrane helix</keyword>
<sequence length="449" mass="52002">MGFIFSMFLLMFMKSNFLWEMRFWFMMIFSFICLKYLSGEIWGMYFYYLYVDMISVILVLLSFWITGLMLLASYYSVKFNKNKSVLFSFIILLLCMIIILFFSVDNLLLFYLFFEVSLLPTLTLILGWGYQPERLQAGMYMMLYTVFASLPLLLGILMISEMSSSYSMMMFKYNSFSFNMNLMWLLVMMFAFLVKLPLYSFHLWLPKAHVEAPIAGSMVLAGVLLKLGGYGIIRFLYVFSFMNLYFDGFLMMVCLWGSVMTSMICVGQSDMKSLIAYSSVGHMGMVVGGFMSKFMYGWEGGILMMFSHGLCSSGLFCLANLLYEKLNTRSLFMCSGMLSVNPSMSLFWFLLCVSNMGAPPFINLISEIMLFISFYLYSWGLIMIILFMVFIGGLYNLILYVVIQNGSVMNYYSVFLGTNSSEYLLMLLHLMPLFMFIFNVGYLSKIFMI</sequence>
<accession>A0A9E9G023</accession>
<feature type="transmembrane region" description="Helical" evidence="16">
    <location>
        <begin position="217"/>
        <end position="237"/>
    </location>
</feature>